<proteinExistence type="predicted"/>
<feature type="transmembrane region" description="Helical" evidence="1">
    <location>
        <begin position="46"/>
        <end position="66"/>
    </location>
</feature>
<keyword evidence="1" id="KW-1133">Transmembrane helix</keyword>
<dbReference type="EnsemblPlants" id="Solyc02g064660.1.1">
    <property type="protein sequence ID" value="Solyc02g064660.1.1.1"/>
    <property type="gene ID" value="Solyc02g064660.1"/>
</dbReference>
<evidence type="ECO:0000256" key="1">
    <source>
        <dbReference type="SAM" id="Phobius"/>
    </source>
</evidence>
<dbReference type="Gramene" id="Solyc02g064660.1.1">
    <property type="protein sequence ID" value="Solyc02g064660.1.1.1"/>
    <property type="gene ID" value="Solyc02g064660.1"/>
</dbReference>
<dbReference type="PaxDb" id="4081-Solyc02g064660.1.1"/>
<keyword evidence="1" id="KW-0472">Membrane</keyword>
<protein>
    <submittedName>
        <fullName evidence="2">Uncharacterized protein</fullName>
    </submittedName>
</protein>
<evidence type="ECO:0000313" key="3">
    <source>
        <dbReference type="Proteomes" id="UP000004994"/>
    </source>
</evidence>
<name>A0A3Q7EZC8_SOLLC</name>
<keyword evidence="3" id="KW-1185">Reference proteome</keyword>
<evidence type="ECO:0000313" key="2">
    <source>
        <dbReference type="EnsemblPlants" id="Solyc02g064660.1.1.1"/>
    </source>
</evidence>
<organism evidence="2">
    <name type="scientific">Solanum lycopersicum</name>
    <name type="common">Tomato</name>
    <name type="synonym">Lycopersicon esculentum</name>
    <dbReference type="NCBI Taxonomy" id="4081"/>
    <lineage>
        <taxon>Eukaryota</taxon>
        <taxon>Viridiplantae</taxon>
        <taxon>Streptophyta</taxon>
        <taxon>Embryophyta</taxon>
        <taxon>Tracheophyta</taxon>
        <taxon>Spermatophyta</taxon>
        <taxon>Magnoliopsida</taxon>
        <taxon>eudicotyledons</taxon>
        <taxon>Gunneridae</taxon>
        <taxon>Pentapetalae</taxon>
        <taxon>asterids</taxon>
        <taxon>lamiids</taxon>
        <taxon>Solanales</taxon>
        <taxon>Solanaceae</taxon>
        <taxon>Solanoideae</taxon>
        <taxon>Solaneae</taxon>
        <taxon>Solanum</taxon>
        <taxon>Solanum subgen. Lycopersicon</taxon>
    </lineage>
</organism>
<accession>A0A3Q7EZC8</accession>
<sequence>MAADGEEENINGGLEKLGFKVGFFSFQRPICWAYFWALVLHMSGKIYYFSISNWLFYFVVFFLIRFRNNLSPFTKSWSFPLEKISCPDSLRNFPNDTKDWVETS</sequence>
<reference evidence="2" key="2">
    <citation type="submission" date="2019-01" db="UniProtKB">
        <authorList>
            <consortium name="EnsemblPlants"/>
        </authorList>
    </citation>
    <scope>IDENTIFICATION</scope>
    <source>
        <strain evidence="2">cv. Heinz 1706</strain>
    </source>
</reference>
<dbReference type="AlphaFoldDB" id="A0A3Q7EZC8"/>
<dbReference type="InParanoid" id="A0A3Q7EZC8"/>
<dbReference type="Proteomes" id="UP000004994">
    <property type="component" value="Chromosome 2"/>
</dbReference>
<keyword evidence="1" id="KW-0812">Transmembrane</keyword>
<reference evidence="2" key="1">
    <citation type="journal article" date="2012" name="Nature">
        <title>The tomato genome sequence provides insights into fleshy fruit evolution.</title>
        <authorList>
            <consortium name="Tomato Genome Consortium"/>
        </authorList>
    </citation>
    <scope>NUCLEOTIDE SEQUENCE [LARGE SCALE GENOMIC DNA]</scope>
    <source>
        <strain evidence="2">cv. Heinz 1706</strain>
    </source>
</reference>